<evidence type="ECO:0000313" key="1">
    <source>
        <dbReference type="EMBL" id="KAJ1195760.1"/>
    </source>
</evidence>
<dbReference type="Proteomes" id="UP001066276">
    <property type="component" value="Chromosome 2_2"/>
</dbReference>
<dbReference type="EMBL" id="JANPWB010000004">
    <property type="protein sequence ID" value="KAJ1195760.1"/>
    <property type="molecule type" value="Genomic_DNA"/>
</dbReference>
<comment type="caution">
    <text evidence="1">The sequence shown here is derived from an EMBL/GenBank/DDBJ whole genome shotgun (WGS) entry which is preliminary data.</text>
</comment>
<dbReference type="PANTHER" id="PTHR11505">
    <property type="entry name" value="L1 TRANSPOSABLE ELEMENT-RELATED"/>
    <property type="match status" value="1"/>
</dbReference>
<evidence type="ECO:0000313" key="2">
    <source>
        <dbReference type="Proteomes" id="UP001066276"/>
    </source>
</evidence>
<protein>
    <submittedName>
        <fullName evidence="1">Uncharacterized protein</fullName>
    </submittedName>
</protein>
<keyword evidence="2" id="KW-1185">Reference proteome</keyword>
<name>A0AAV7V2V7_PLEWA</name>
<dbReference type="InterPro" id="IPR004244">
    <property type="entry name" value="Transposase_22"/>
</dbReference>
<dbReference type="AlphaFoldDB" id="A0AAV7V2V7"/>
<accession>A0AAV7V2V7</accession>
<sequence length="267" mass="30578">MDTEHHSNALYKVTETLAAHSTQMEKVLQAILDTKTSLEGKIDTVVAEVNILRMEHRKLANRVTTTETTLNTAQPDIADMKLRLQHQKSEILRLHKCADEAEGRSRRNNVRFLGFPEKIELPNAESFIESWLKENIFTNETPPLLLVERAHRIPGGPPRPGPPPTTANSEILKLLRQRPGFKGLSHIQPNRYRKYKNHGLPRLHCRSTTQTCYLQFSKASTKRQKLLILSNVPGQTTSGGWRKISHISNIRRRMDLDTRKRASRPYS</sequence>
<reference evidence="1" key="1">
    <citation type="journal article" date="2022" name="bioRxiv">
        <title>Sequencing and chromosome-scale assembly of the giantPleurodeles waltlgenome.</title>
        <authorList>
            <person name="Brown T."/>
            <person name="Elewa A."/>
            <person name="Iarovenko S."/>
            <person name="Subramanian E."/>
            <person name="Araus A.J."/>
            <person name="Petzold A."/>
            <person name="Susuki M."/>
            <person name="Suzuki K.-i.T."/>
            <person name="Hayashi T."/>
            <person name="Toyoda A."/>
            <person name="Oliveira C."/>
            <person name="Osipova E."/>
            <person name="Leigh N.D."/>
            <person name="Simon A."/>
            <person name="Yun M.H."/>
        </authorList>
    </citation>
    <scope>NUCLEOTIDE SEQUENCE</scope>
    <source>
        <strain evidence="1">20211129_DDA</strain>
        <tissue evidence="1">Liver</tissue>
    </source>
</reference>
<dbReference type="Gene3D" id="3.30.70.1820">
    <property type="entry name" value="L1 transposable element, RRM domain"/>
    <property type="match status" value="1"/>
</dbReference>
<proteinExistence type="predicted"/>
<gene>
    <name evidence="1" type="ORF">NDU88_005028</name>
</gene>
<organism evidence="1 2">
    <name type="scientific">Pleurodeles waltl</name>
    <name type="common">Iberian ribbed newt</name>
    <dbReference type="NCBI Taxonomy" id="8319"/>
    <lineage>
        <taxon>Eukaryota</taxon>
        <taxon>Metazoa</taxon>
        <taxon>Chordata</taxon>
        <taxon>Craniata</taxon>
        <taxon>Vertebrata</taxon>
        <taxon>Euteleostomi</taxon>
        <taxon>Amphibia</taxon>
        <taxon>Batrachia</taxon>
        <taxon>Caudata</taxon>
        <taxon>Salamandroidea</taxon>
        <taxon>Salamandridae</taxon>
        <taxon>Pleurodelinae</taxon>
        <taxon>Pleurodeles</taxon>
    </lineage>
</organism>